<proteinExistence type="predicted"/>
<dbReference type="Proteomes" id="UP000515913">
    <property type="component" value="Chromosome"/>
</dbReference>
<dbReference type="InterPro" id="IPR013414">
    <property type="entry name" value="Cas7/Cst2/DevR_sub_I-B/Tneap"/>
</dbReference>
<evidence type="ECO:0000313" key="3">
    <source>
        <dbReference type="EMBL" id="QNM15110.1"/>
    </source>
</evidence>
<dbReference type="NCBIfam" id="TIGR02585">
    <property type="entry name" value="cas_Cst2_DevR"/>
    <property type="match status" value="1"/>
</dbReference>
<dbReference type="KEGG" id="fho:H9Q81_09385"/>
<dbReference type="RefSeq" id="WP_187422841.1">
    <property type="nucleotide sequence ID" value="NZ_CP060637.1"/>
</dbReference>
<reference evidence="3 4" key="1">
    <citation type="submission" date="2020-08" db="EMBL/GenBank/DDBJ databases">
        <authorList>
            <person name="Liu C."/>
            <person name="Sun Q."/>
        </authorList>
    </citation>
    <scope>NUCLEOTIDE SEQUENCE [LARGE SCALE GENOMIC DNA]</scope>
    <source>
        <strain evidence="3 4">NSJ-57</strain>
    </source>
</reference>
<comment type="function">
    <text evidence="2">CRISPR (clustered regularly interspaced short palindromic repeat) is an adaptive immune system that provides protection against mobile genetic elements (viruses, transposable elements and conjugative plasmids). CRISPR clusters contain spacers, sequences complementary to antecedent mobile elements, and target invading nucleic acids. CRISPR clusters are transcribed and processed into CRISPR RNA (crRNA).</text>
</comment>
<dbReference type="NCBIfam" id="TIGR01875">
    <property type="entry name" value="cas_MJ0381"/>
    <property type="match status" value="1"/>
</dbReference>
<dbReference type="GO" id="GO:0051607">
    <property type="term" value="P:defense response to virus"/>
    <property type="evidence" value="ECO:0007669"/>
    <property type="project" value="UniProtKB-KW"/>
</dbReference>
<accession>A0A7G9GWC8</accession>
<keyword evidence="4" id="KW-1185">Reference proteome</keyword>
<evidence type="ECO:0000313" key="4">
    <source>
        <dbReference type="Proteomes" id="UP000515913"/>
    </source>
</evidence>
<sequence length="290" mass="32911">MQTKGLTMTIIFEAESANYGEGIGNVATLKKLSRGNGSQYTYISRQAIRYNIVEQLGDKKAKVEASGSGDKKVIQFSADSTIMDYPELDFFGYLKTEKGSSGKKRSAIVRLSNAVSTETFKGDLDFLTNKGLADRINENMNIAQAEIHKSYYVYTVAIDLDQIGIDKNYELELCRDEKIKRVHRLLDTLAFLYRDIRGRRENLSPLFIIGGVYDIKNPIFENLVKVKNNKIVVEDINSAIYETMRDDTLSGVIDGKFANTEEIKNILKAQTIPNFFKNLKEKVRDYYESN</sequence>
<name>A0A7G9GWC8_9FUSO</name>
<protein>
    <submittedName>
        <fullName evidence="3">Type I-B CRISPR-associated protein Cas7/Cst2/DevR</fullName>
    </submittedName>
</protein>
<organism evidence="3 4">
    <name type="scientific">Fusobacterium hominis</name>
    <dbReference type="NCBI Taxonomy" id="2764326"/>
    <lineage>
        <taxon>Bacteria</taxon>
        <taxon>Fusobacteriati</taxon>
        <taxon>Fusobacteriota</taxon>
        <taxon>Fusobacteriia</taxon>
        <taxon>Fusobacteriales</taxon>
        <taxon>Fusobacteriaceae</taxon>
        <taxon>Fusobacterium</taxon>
    </lineage>
</organism>
<dbReference type="InterPro" id="IPR010154">
    <property type="entry name" value="CRISPR-assoc_Cas7/Cst2/DevR"/>
</dbReference>
<dbReference type="Pfam" id="PF01905">
    <property type="entry name" value="DevR"/>
    <property type="match status" value="1"/>
</dbReference>
<dbReference type="EMBL" id="CP060637">
    <property type="protein sequence ID" value="QNM15110.1"/>
    <property type="molecule type" value="Genomic_DNA"/>
</dbReference>
<evidence type="ECO:0000256" key="2">
    <source>
        <dbReference type="ARBA" id="ARBA00025626"/>
    </source>
</evidence>
<gene>
    <name evidence="3" type="primary">cas7i</name>
    <name evidence="3" type="ORF">H9Q81_09385</name>
</gene>
<evidence type="ECO:0000256" key="1">
    <source>
        <dbReference type="ARBA" id="ARBA00023118"/>
    </source>
</evidence>
<keyword evidence="1" id="KW-0051">Antiviral defense</keyword>
<dbReference type="AlphaFoldDB" id="A0A7G9GWC8"/>